<accession>A0ABV9QWI5</accession>
<evidence type="ECO:0000313" key="15">
    <source>
        <dbReference type="EMBL" id="MFC4821710.1"/>
    </source>
</evidence>
<dbReference type="InterPro" id="IPR003661">
    <property type="entry name" value="HisK_dim/P_dom"/>
</dbReference>
<dbReference type="SUPFAM" id="SSF47384">
    <property type="entry name" value="Homodimeric domain of signal transducing histidine kinase"/>
    <property type="match status" value="1"/>
</dbReference>
<dbReference type="CDD" id="cd00082">
    <property type="entry name" value="HisKA"/>
    <property type="match status" value="1"/>
</dbReference>
<evidence type="ECO:0000256" key="5">
    <source>
        <dbReference type="ARBA" id="ARBA00022679"/>
    </source>
</evidence>
<dbReference type="Pfam" id="PF00672">
    <property type="entry name" value="HAMP"/>
    <property type="match status" value="1"/>
</dbReference>
<evidence type="ECO:0000256" key="4">
    <source>
        <dbReference type="ARBA" id="ARBA00022553"/>
    </source>
</evidence>
<evidence type="ECO:0000256" key="3">
    <source>
        <dbReference type="ARBA" id="ARBA00012438"/>
    </source>
</evidence>
<evidence type="ECO:0000259" key="13">
    <source>
        <dbReference type="PROSITE" id="PS50109"/>
    </source>
</evidence>
<evidence type="ECO:0000256" key="6">
    <source>
        <dbReference type="ARBA" id="ARBA00022692"/>
    </source>
</evidence>
<feature type="domain" description="Histidine kinase" evidence="13">
    <location>
        <begin position="253"/>
        <end position="467"/>
    </location>
</feature>
<feature type="region of interest" description="Disordered" evidence="11">
    <location>
        <begin position="79"/>
        <end position="112"/>
    </location>
</feature>
<dbReference type="Gene3D" id="3.30.565.10">
    <property type="entry name" value="Histidine kinase-like ATPase, C-terminal domain"/>
    <property type="match status" value="1"/>
</dbReference>
<reference evidence="16" key="1">
    <citation type="journal article" date="2019" name="Int. J. Syst. Evol. Microbiol.">
        <title>The Global Catalogue of Microorganisms (GCM) 10K type strain sequencing project: providing services to taxonomists for standard genome sequencing and annotation.</title>
        <authorList>
            <consortium name="The Broad Institute Genomics Platform"/>
            <consortium name="The Broad Institute Genome Sequencing Center for Infectious Disease"/>
            <person name="Wu L."/>
            <person name="Ma J."/>
        </authorList>
    </citation>
    <scope>NUCLEOTIDE SEQUENCE [LARGE SCALE GENOMIC DNA]</scope>
    <source>
        <strain evidence="16">CCUG 30340</strain>
    </source>
</reference>
<evidence type="ECO:0000313" key="16">
    <source>
        <dbReference type="Proteomes" id="UP001595886"/>
    </source>
</evidence>
<proteinExistence type="predicted"/>
<evidence type="ECO:0000259" key="14">
    <source>
        <dbReference type="PROSITE" id="PS50885"/>
    </source>
</evidence>
<dbReference type="EMBL" id="JBHSHD010000010">
    <property type="protein sequence ID" value="MFC4821710.1"/>
    <property type="molecule type" value="Genomic_DNA"/>
</dbReference>
<keyword evidence="5" id="KW-0808">Transferase</keyword>
<evidence type="ECO:0000256" key="10">
    <source>
        <dbReference type="ARBA" id="ARBA00023136"/>
    </source>
</evidence>
<evidence type="ECO:0000256" key="7">
    <source>
        <dbReference type="ARBA" id="ARBA00022777"/>
    </source>
</evidence>
<keyword evidence="10 12" id="KW-0472">Membrane</keyword>
<keyword evidence="8 12" id="KW-1133">Transmembrane helix</keyword>
<gene>
    <name evidence="15" type="ORF">ACFO6Q_15360</name>
</gene>
<dbReference type="PROSITE" id="PS50109">
    <property type="entry name" value="HIS_KIN"/>
    <property type="match status" value="1"/>
</dbReference>
<dbReference type="InterPro" id="IPR036097">
    <property type="entry name" value="HisK_dim/P_sf"/>
</dbReference>
<evidence type="ECO:0000256" key="11">
    <source>
        <dbReference type="SAM" id="MobiDB-lite"/>
    </source>
</evidence>
<dbReference type="SMART" id="SM00387">
    <property type="entry name" value="HATPase_c"/>
    <property type="match status" value="1"/>
</dbReference>
<keyword evidence="7" id="KW-0418">Kinase</keyword>
<dbReference type="InterPro" id="IPR036890">
    <property type="entry name" value="HATPase_C_sf"/>
</dbReference>
<evidence type="ECO:0000256" key="12">
    <source>
        <dbReference type="SAM" id="Phobius"/>
    </source>
</evidence>
<dbReference type="PANTHER" id="PTHR45436">
    <property type="entry name" value="SENSOR HISTIDINE KINASE YKOH"/>
    <property type="match status" value="1"/>
</dbReference>
<dbReference type="InterPro" id="IPR004358">
    <property type="entry name" value="Sig_transdc_His_kin-like_C"/>
</dbReference>
<dbReference type="Pfam" id="PF00512">
    <property type="entry name" value="HisKA"/>
    <property type="match status" value="1"/>
</dbReference>
<dbReference type="GO" id="GO:0005524">
    <property type="term" value="F:ATP binding"/>
    <property type="evidence" value="ECO:0007669"/>
    <property type="project" value="UniProtKB-KW"/>
</dbReference>
<dbReference type="InterPro" id="IPR003594">
    <property type="entry name" value="HATPase_dom"/>
</dbReference>
<dbReference type="SUPFAM" id="SSF158472">
    <property type="entry name" value="HAMP domain-like"/>
    <property type="match status" value="1"/>
</dbReference>
<dbReference type="InterPro" id="IPR005467">
    <property type="entry name" value="His_kinase_dom"/>
</dbReference>
<evidence type="ECO:0000256" key="2">
    <source>
        <dbReference type="ARBA" id="ARBA00004370"/>
    </source>
</evidence>
<comment type="subcellular location">
    <subcellularLocation>
        <location evidence="2">Membrane</location>
    </subcellularLocation>
</comment>
<dbReference type="PROSITE" id="PS50885">
    <property type="entry name" value="HAMP"/>
    <property type="match status" value="1"/>
</dbReference>
<keyword evidence="4" id="KW-0597">Phosphoprotein</keyword>
<keyword evidence="15" id="KW-0547">Nucleotide-binding</keyword>
<dbReference type="CDD" id="cd06225">
    <property type="entry name" value="HAMP"/>
    <property type="match status" value="1"/>
</dbReference>
<name>A0ABV9QWI5_9GAMM</name>
<dbReference type="Pfam" id="PF02518">
    <property type="entry name" value="HATPase_c"/>
    <property type="match status" value="1"/>
</dbReference>
<feature type="transmembrane region" description="Helical" evidence="12">
    <location>
        <begin position="173"/>
        <end position="196"/>
    </location>
</feature>
<dbReference type="Gene3D" id="6.10.340.10">
    <property type="match status" value="1"/>
</dbReference>
<evidence type="ECO:0000256" key="8">
    <source>
        <dbReference type="ARBA" id="ARBA00022989"/>
    </source>
</evidence>
<dbReference type="SUPFAM" id="SSF55874">
    <property type="entry name" value="ATPase domain of HSP90 chaperone/DNA topoisomerase II/histidine kinase"/>
    <property type="match status" value="1"/>
</dbReference>
<dbReference type="EC" id="2.7.13.3" evidence="3"/>
<keyword evidence="9" id="KW-0902">Two-component regulatory system</keyword>
<dbReference type="SMART" id="SM00388">
    <property type="entry name" value="HisKA"/>
    <property type="match status" value="1"/>
</dbReference>
<comment type="caution">
    <text evidence="15">The sequence shown here is derived from an EMBL/GenBank/DDBJ whole genome shotgun (WGS) entry which is preliminary data.</text>
</comment>
<dbReference type="PANTHER" id="PTHR45436:SF5">
    <property type="entry name" value="SENSOR HISTIDINE KINASE TRCS"/>
    <property type="match status" value="1"/>
</dbReference>
<keyword evidence="6 12" id="KW-0812">Transmembrane</keyword>
<dbReference type="PRINTS" id="PR00344">
    <property type="entry name" value="BCTRLSENSOR"/>
</dbReference>
<feature type="domain" description="HAMP" evidence="14">
    <location>
        <begin position="193"/>
        <end position="245"/>
    </location>
</feature>
<dbReference type="Proteomes" id="UP001595886">
    <property type="component" value="Unassembled WGS sequence"/>
</dbReference>
<evidence type="ECO:0000256" key="1">
    <source>
        <dbReference type="ARBA" id="ARBA00000085"/>
    </source>
</evidence>
<evidence type="ECO:0000256" key="9">
    <source>
        <dbReference type="ARBA" id="ARBA00023012"/>
    </source>
</evidence>
<comment type="catalytic activity">
    <reaction evidence="1">
        <text>ATP + protein L-histidine = ADP + protein N-phospho-L-histidine.</text>
        <dbReference type="EC" id="2.7.13.3"/>
    </reaction>
</comment>
<keyword evidence="16" id="KW-1185">Reference proteome</keyword>
<dbReference type="InterPro" id="IPR050428">
    <property type="entry name" value="TCS_sensor_his_kinase"/>
</dbReference>
<organism evidence="15 16">
    <name type="scientific">Dokdonella ginsengisoli</name>
    <dbReference type="NCBI Taxonomy" id="363846"/>
    <lineage>
        <taxon>Bacteria</taxon>
        <taxon>Pseudomonadati</taxon>
        <taxon>Pseudomonadota</taxon>
        <taxon>Gammaproteobacteria</taxon>
        <taxon>Lysobacterales</taxon>
        <taxon>Rhodanobacteraceae</taxon>
        <taxon>Dokdonella</taxon>
    </lineage>
</organism>
<dbReference type="Gene3D" id="1.10.287.130">
    <property type="match status" value="1"/>
</dbReference>
<feature type="compositionally biased region" description="Pro residues" evidence="11">
    <location>
        <begin position="88"/>
        <end position="109"/>
    </location>
</feature>
<protein>
    <recommendedName>
        <fullName evidence="3">histidine kinase</fullName>
        <ecNumber evidence="3">2.7.13.3</ecNumber>
    </recommendedName>
</protein>
<dbReference type="InterPro" id="IPR003660">
    <property type="entry name" value="HAMP_dom"/>
</dbReference>
<keyword evidence="15" id="KW-0067">ATP-binding</keyword>
<sequence>MRLRLWHRLFLAFAALSVLALLAFALWQQRAFHEGFLAYLDQAAVERLQPSLERLAAAYREQGGWGFLRGDPRRFDALLDGRPDAPPEPRPPPFGDGRPPPRGPRPPPDAPHHVALVDADGRPVAGDPRVDANAHVLPIEVDGRTVGYLRVQPLPRISGAQDLAFAQDQARGALLAVLVVLVGAFAAAFLLARWLLAPVRALTDGTHALAAGDFARRVDASRGDELGALAADFNRLAASLEQHREARRRWGADIAHELRTPLSILRGEVQALQDGIREPGERAFASLDAECARLGALVDDLYQLALADAGALEYHFAPTDLGALLHEVAEPQRASCADEGLRLELSIEPVPPLSGDARRLAQLVDNLLANARRYTDAPGTVRLALTQEAGGVLLAIEDSAPGVAPEHLPRLFERLYRVEASRRRADGGAGLGLAICRAIVEAHGGGIAAGPSALGGLRVEVRLPLAAGAWA</sequence>
<dbReference type="SMART" id="SM00304">
    <property type="entry name" value="HAMP"/>
    <property type="match status" value="1"/>
</dbReference>